<feature type="transmembrane region" description="Helical" evidence="2">
    <location>
        <begin position="202"/>
        <end position="222"/>
    </location>
</feature>
<feature type="chain" id="PRO_5036505661" description="Chitin-binding type-2 domain-containing protein" evidence="3">
    <location>
        <begin position="24"/>
        <end position="250"/>
    </location>
</feature>
<keyword evidence="3" id="KW-0732">Signal</keyword>
<evidence type="ECO:0000256" key="1">
    <source>
        <dbReference type="SAM" id="MobiDB-lite"/>
    </source>
</evidence>
<dbReference type="GO" id="GO:0005576">
    <property type="term" value="C:extracellular region"/>
    <property type="evidence" value="ECO:0007669"/>
    <property type="project" value="InterPro"/>
</dbReference>
<reference evidence="5" key="1">
    <citation type="submission" date="2022-08" db="UniProtKB">
        <authorList>
            <consortium name="EnsemblMetazoa"/>
        </authorList>
    </citation>
    <scope>IDENTIFICATION</scope>
    <source>
        <strain evidence="5">05x7-T-G4-1.051#20</strain>
    </source>
</reference>
<keyword evidence="2" id="KW-1133">Transmembrane helix</keyword>
<proteinExistence type="predicted"/>
<protein>
    <recommendedName>
        <fullName evidence="4">Chitin-binding type-2 domain-containing protein</fullName>
    </recommendedName>
</protein>
<evidence type="ECO:0000313" key="5">
    <source>
        <dbReference type="EnsemblMetazoa" id="G20045.1:cds"/>
    </source>
</evidence>
<feature type="signal peptide" evidence="3">
    <location>
        <begin position="1"/>
        <end position="23"/>
    </location>
</feature>
<keyword evidence="2" id="KW-0812">Transmembrane</keyword>
<dbReference type="InterPro" id="IPR002557">
    <property type="entry name" value="Chitin-bd_dom"/>
</dbReference>
<evidence type="ECO:0000259" key="4">
    <source>
        <dbReference type="PROSITE" id="PS50940"/>
    </source>
</evidence>
<dbReference type="EnsemblMetazoa" id="G20045.1">
    <property type="protein sequence ID" value="G20045.1:cds"/>
    <property type="gene ID" value="G20045"/>
</dbReference>
<evidence type="ECO:0000313" key="6">
    <source>
        <dbReference type="Proteomes" id="UP000005408"/>
    </source>
</evidence>
<sequence length="250" mass="28146">MHPCNCSLFRLLVVMCIVLHGIGKISVSGSDSCEVSPSTVQFVDICPDSEEKWKKAAARKNCSAFANQCSEPERFAYHCVINEYVNETLEVCAYTQFIFLGKCTGYSIEGNVIQQNSRTDCSILTHNPCPNAYNSDEAYRYPYCYQLTKKSTTVTRNLTFTTDRDTSGSIFTTPRFNVSSNTPVNMLGKEENTGNNISTQTIIIVTCAVLVSIVLVAVYLVFKRIRRKSQNENKEKEEERHNLNGMENHV</sequence>
<accession>A0A8W8JQM8</accession>
<keyword evidence="2" id="KW-0472">Membrane</keyword>
<dbReference type="PROSITE" id="PS50940">
    <property type="entry name" value="CHIT_BIND_II"/>
    <property type="match status" value="1"/>
</dbReference>
<feature type="region of interest" description="Disordered" evidence="1">
    <location>
        <begin position="230"/>
        <end position="250"/>
    </location>
</feature>
<dbReference type="AlphaFoldDB" id="A0A8W8JQM8"/>
<evidence type="ECO:0000256" key="3">
    <source>
        <dbReference type="SAM" id="SignalP"/>
    </source>
</evidence>
<name>A0A8W8JQM8_MAGGI</name>
<keyword evidence="6" id="KW-1185">Reference proteome</keyword>
<evidence type="ECO:0000256" key="2">
    <source>
        <dbReference type="SAM" id="Phobius"/>
    </source>
</evidence>
<organism evidence="5 6">
    <name type="scientific">Magallana gigas</name>
    <name type="common">Pacific oyster</name>
    <name type="synonym">Crassostrea gigas</name>
    <dbReference type="NCBI Taxonomy" id="29159"/>
    <lineage>
        <taxon>Eukaryota</taxon>
        <taxon>Metazoa</taxon>
        <taxon>Spiralia</taxon>
        <taxon>Lophotrochozoa</taxon>
        <taxon>Mollusca</taxon>
        <taxon>Bivalvia</taxon>
        <taxon>Autobranchia</taxon>
        <taxon>Pteriomorphia</taxon>
        <taxon>Ostreida</taxon>
        <taxon>Ostreoidea</taxon>
        <taxon>Ostreidae</taxon>
        <taxon>Magallana</taxon>
    </lineage>
</organism>
<dbReference type="Proteomes" id="UP000005408">
    <property type="component" value="Unassembled WGS sequence"/>
</dbReference>
<feature type="domain" description="Chitin-binding type-2" evidence="4">
    <location>
        <begin position="43"/>
        <end position="105"/>
    </location>
</feature>
<dbReference type="GO" id="GO:0008061">
    <property type="term" value="F:chitin binding"/>
    <property type="evidence" value="ECO:0007669"/>
    <property type="project" value="InterPro"/>
</dbReference>